<feature type="domain" description="Wall-associated receptor kinase C-terminal" evidence="2">
    <location>
        <begin position="47"/>
        <end position="131"/>
    </location>
</feature>
<dbReference type="InterPro" id="IPR032872">
    <property type="entry name" value="WAK_assoc_C"/>
</dbReference>
<keyword evidence="4" id="KW-1185">Reference proteome</keyword>
<name>A0AAV5M819_9ROSI</name>
<evidence type="ECO:0000259" key="2">
    <source>
        <dbReference type="Pfam" id="PF14380"/>
    </source>
</evidence>
<evidence type="ECO:0000256" key="1">
    <source>
        <dbReference type="ARBA" id="ARBA00023180"/>
    </source>
</evidence>
<dbReference type="AlphaFoldDB" id="A0AAV5M819"/>
<keyword evidence="1" id="KW-0325">Glycoprotein</keyword>
<dbReference type="Pfam" id="PF14380">
    <property type="entry name" value="WAK_assoc"/>
    <property type="match status" value="1"/>
</dbReference>
<dbReference type="Proteomes" id="UP001054252">
    <property type="component" value="Unassembled WGS sequence"/>
</dbReference>
<protein>
    <recommendedName>
        <fullName evidence="2">Wall-associated receptor kinase C-terminal domain-containing protein</fullName>
    </recommendedName>
</protein>
<comment type="caution">
    <text evidence="3">The sequence shown here is derived from an EMBL/GenBank/DDBJ whole genome shotgun (WGS) entry which is preliminary data.</text>
</comment>
<reference evidence="3 4" key="1">
    <citation type="journal article" date="2021" name="Commun. Biol.">
        <title>The genome of Shorea leprosula (Dipterocarpaceae) highlights the ecological relevance of drought in aseasonal tropical rainforests.</title>
        <authorList>
            <person name="Ng K.K.S."/>
            <person name="Kobayashi M.J."/>
            <person name="Fawcett J.A."/>
            <person name="Hatakeyama M."/>
            <person name="Paape T."/>
            <person name="Ng C.H."/>
            <person name="Ang C.C."/>
            <person name="Tnah L.H."/>
            <person name="Lee C.T."/>
            <person name="Nishiyama T."/>
            <person name="Sese J."/>
            <person name="O'Brien M.J."/>
            <person name="Copetti D."/>
            <person name="Mohd Noor M.I."/>
            <person name="Ong R.C."/>
            <person name="Putra M."/>
            <person name="Sireger I.Z."/>
            <person name="Indrioko S."/>
            <person name="Kosugi Y."/>
            <person name="Izuno A."/>
            <person name="Isagi Y."/>
            <person name="Lee S.L."/>
            <person name="Shimizu K.K."/>
        </authorList>
    </citation>
    <scope>NUCLEOTIDE SEQUENCE [LARGE SCALE GENOMIC DNA]</scope>
    <source>
        <strain evidence="3">214</strain>
    </source>
</reference>
<evidence type="ECO:0000313" key="4">
    <source>
        <dbReference type="Proteomes" id="UP001054252"/>
    </source>
</evidence>
<organism evidence="3 4">
    <name type="scientific">Rubroshorea leprosula</name>
    <dbReference type="NCBI Taxonomy" id="152421"/>
    <lineage>
        <taxon>Eukaryota</taxon>
        <taxon>Viridiplantae</taxon>
        <taxon>Streptophyta</taxon>
        <taxon>Embryophyta</taxon>
        <taxon>Tracheophyta</taxon>
        <taxon>Spermatophyta</taxon>
        <taxon>Magnoliopsida</taxon>
        <taxon>eudicotyledons</taxon>
        <taxon>Gunneridae</taxon>
        <taxon>Pentapetalae</taxon>
        <taxon>rosids</taxon>
        <taxon>malvids</taxon>
        <taxon>Malvales</taxon>
        <taxon>Dipterocarpaceae</taxon>
        <taxon>Rubroshorea</taxon>
    </lineage>
</organism>
<proteinExistence type="predicted"/>
<dbReference type="EMBL" id="BPVZ01000189">
    <property type="protein sequence ID" value="GKV45026.1"/>
    <property type="molecule type" value="Genomic_DNA"/>
</dbReference>
<gene>
    <name evidence="3" type="ORF">SLEP1_g52155</name>
</gene>
<accession>A0AAV5M819</accession>
<sequence length="143" mass="15343">MPFVRLSTAEVAPAPPLATHSGTKHNTQNTVDIQASMSLVITKVQHLSISPTISFASERYCESNVIVPVIQKAAGNYDFVRSIEEGFQLTWQQPPEDAACASCEATSGFCGFRTGGIGDNTTSFLCICSDGQHLVKCHNGGMY</sequence>
<evidence type="ECO:0000313" key="3">
    <source>
        <dbReference type="EMBL" id="GKV45026.1"/>
    </source>
</evidence>